<dbReference type="CDD" id="cd01335">
    <property type="entry name" value="Radical_SAM"/>
    <property type="match status" value="1"/>
</dbReference>
<dbReference type="AlphaFoldDB" id="A0A233V346"/>
<evidence type="ECO:0000256" key="5">
    <source>
        <dbReference type="ARBA" id="ARBA00022485"/>
    </source>
</evidence>
<reference evidence="14" key="1">
    <citation type="submission" date="2017-04" db="EMBL/GenBank/DDBJ databases">
        <title>Finegoldia magna isolated from orthopedic joint implant-associated infections.</title>
        <authorList>
            <person name="Bjorklund S."/>
            <person name="Bruggemann H."/>
            <person name="Jensen A."/>
            <person name="Hellmark B."/>
            <person name="Soderquist B."/>
        </authorList>
    </citation>
    <scope>NUCLEOTIDE SEQUENCE [LARGE SCALE GENOMIC DNA]</scope>
    <source>
        <strain evidence="14">CCUG 54800</strain>
    </source>
</reference>
<evidence type="ECO:0000313" key="14">
    <source>
        <dbReference type="Proteomes" id="UP000215413"/>
    </source>
</evidence>
<dbReference type="Proteomes" id="UP000215413">
    <property type="component" value="Unassembled WGS sequence"/>
</dbReference>
<dbReference type="NCBIfam" id="TIGR02491">
    <property type="entry name" value="NrdG"/>
    <property type="match status" value="1"/>
</dbReference>
<dbReference type="SFLD" id="SFLDS00029">
    <property type="entry name" value="Radical_SAM"/>
    <property type="match status" value="1"/>
</dbReference>
<dbReference type="InterPro" id="IPR013785">
    <property type="entry name" value="Aldolase_TIM"/>
</dbReference>
<evidence type="ECO:0000256" key="8">
    <source>
        <dbReference type="ARBA" id="ARBA00023002"/>
    </source>
</evidence>
<comment type="caution">
    <text evidence="13">The sequence shown here is derived from an EMBL/GenBank/DDBJ whole genome shotgun (WGS) entry which is preliminary data.</text>
</comment>
<dbReference type="SFLD" id="SFLDF00299">
    <property type="entry name" value="anaerobic_ribonucleoside-triph"/>
    <property type="match status" value="1"/>
</dbReference>
<dbReference type="InterPro" id="IPR001989">
    <property type="entry name" value="Radical_activat_CS"/>
</dbReference>
<comment type="similarity">
    <text evidence="3 12">Belongs to the organic radical-activating enzymes family.</text>
</comment>
<comment type="catalytic activity">
    <reaction evidence="11">
        <text>glycyl-[protein] + reduced [flavodoxin] + S-adenosyl-L-methionine = glycin-2-yl radical-[protein] + semiquinone [flavodoxin] + 5'-deoxyadenosine + L-methionine + H(+)</text>
        <dbReference type="Rhea" id="RHEA:61976"/>
        <dbReference type="Rhea" id="RHEA-COMP:10622"/>
        <dbReference type="Rhea" id="RHEA-COMP:14480"/>
        <dbReference type="Rhea" id="RHEA-COMP:15993"/>
        <dbReference type="Rhea" id="RHEA-COMP:15994"/>
        <dbReference type="ChEBI" id="CHEBI:15378"/>
        <dbReference type="ChEBI" id="CHEBI:17319"/>
        <dbReference type="ChEBI" id="CHEBI:29947"/>
        <dbReference type="ChEBI" id="CHEBI:32722"/>
        <dbReference type="ChEBI" id="CHEBI:57618"/>
        <dbReference type="ChEBI" id="CHEBI:57844"/>
        <dbReference type="ChEBI" id="CHEBI:59789"/>
        <dbReference type="ChEBI" id="CHEBI:140311"/>
    </reaction>
</comment>
<dbReference type="GO" id="GO:0004748">
    <property type="term" value="F:ribonucleoside-diphosphate reductase activity, thioredoxin disulfide as acceptor"/>
    <property type="evidence" value="ECO:0007669"/>
    <property type="project" value="TreeGrafter"/>
</dbReference>
<keyword evidence="5" id="KW-0004">4Fe-4S</keyword>
<protein>
    <recommendedName>
        <fullName evidence="4 12">Anaerobic ribonucleoside-triphosphate reductase-activating protein</fullName>
        <ecNumber evidence="12">1.97.1.-</ecNumber>
    </recommendedName>
</protein>
<dbReference type="PROSITE" id="PS01087">
    <property type="entry name" value="RADICAL_ACTIVATING"/>
    <property type="match status" value="1"/>
</dbReference>
<dbReference type="Gene3D" id="3.20.20.70">
    <property type="entry name" value="Aldolase class I"/>
    <property type="match status" value="1"/>
</dbReference>
<keyword evidence="7" id="KW-0479">Metal-binding</keyword>
<dbReference type="PANTHER" id="PTHR30352">
    <property type="entry name" value="PYRUVATE FORMATE-LYASE-ACTIVATING ENZYME"/>
    <property type="match status" value="1"/>
</dbReference>
<evidence type="ECO:0000256" key="9">
    <source>
        <dbReference type="ARBA" id="ARBA00023004"/>
    </source>
</evidence>
<keyword evidence="8 12" id="KW-0560">Oxidoreductase</keyword>
<gene>
    <name evidence="13" type="ORF">B9N49_06540</name>
</gene>
<dbReference type="InterPro" id="IPR012837">
    <property type="entry name" value="NrdG"/>
</dbReference>
<evidence type="ECO:0000313" key="13">
    <source>
        <dbReference type="EMBL" id="OXZ26819.1"/>
    </source>
</evidence>
<proteinExistence type="inferred from homology"/>
<dbReference type="GO" id="GO:0051539">
    <property type="term" value="F:4 iron, 4 sulfur cluster binding"/>
    <property type="evidence" value="ECO:0007669"/>
    <property type="project" value="UniProtKB-KW"/>
</dbReference>
<dbReference type="Pfam" id="PF13353">
    <property type="entry name" value="Fer4_12"/>
    <property type="match status" value="1"/>
</dbReference>
<dbReference type="GO" id="GO:0046872">
    <property type="term" value="F:metal ion binding"/>
    <property type="evidence" value="ECO:0007669"/>
    <property type="project" value="UniProtKB-KW"/>
</dbReference>
<dbReference type="PIRSF" id="PIRSF000368">
    <property type="entry name" value="NrdG"/>
    <property type="match status" value="1"/>
</dbReference>
<keyword evidence="9" id="KW-0408">Iron</keyword>
<accession>A0A233V346</accession>
<dbReference type="SFLD" id="SFLDG01063">
    <property type="entry name" value="activating_enzymes__group_1"/>
    <property type="match status" value="1"/>
</dbReference>
<keyword evidence="10" id="KW-0411">Iron-sulfur</keyword>
<evidence type="ECO:0000256" key="7">
    <source>
        <dbReference type="ARBA" id="ARBA00022723"/>
    </source>
</evidence>
<dbReference type="PANTHER" id="PTHR30352:SF2">
    <property type="entry name" value="ANAEROBIC RIBONUCLEOSIDE-TRIPHOSPHATE REDUCTASE-ACTIVATING PROTEIN"/>
    <property type="match status" value="1"/>
</dbReference>
<evidence type="ECO:0000256" key="12">
    <source>
        <dbReference type="PIRNR" id="PIRNR000368"/>
    </source>
</evidence>
<evidence type="ECO:0000256" key="11">
    <source>
        <dbReference type="ARBA" id="ARBA00047365"/>
    </source>
</evidence>
<dbReference type="SUPFAM" id="SSF102114">
    <property type="entry name" value="Radical SAM enzymes"/>
    <property type="match status" value="1"/>
</dbReference>
<dbReference type="GO" id="GO:0043365">
    <property type="term" value="F:[formate-C-acetyltransferase]-activating enzyme activity"/>
    <property type="evidence" value="ECO:0007669"/>
    <property type="project" value="InterPro"/>
</dbReference>
<dbReference type="InterPro" id="IPR058240">
    <property type="entry name" value="rSAM_sf"/>
</dbReference>
<evidence type="ECO:0000256" key="10">
    <source>
        <dbReference type="ARBA" id="ARBA00023014"/>
    </source>
</evidence>
<dbReference type="InterPro" id="IPR007197">
    <property type="entry name" value="rSAM"/>
</dbReference>
<dbReference type="EMBL" id="NDYC01000031">
    <property type="protein sequence ID" value="OXZ26819.1"/>
    <property type="molecule type" value="Genomic_DNA"/>
</dbReference>
<dbReference type="SFLD" id="SFLDG01066">
    <property type="entry name" value="organic_radical-activating_enz"/>
    <property type="match status" value="1"/>
</dbReference>
<dbReference type="EC" id="1.97.1.-" evidence="12"/>
<evidence type="ECO:0000256" key="1">
    <source>
        <dbReference type="ARBA" id="ARBA00001966"/>
    </source>
</evidence>
<comment type="cofactor">
    <cofactor evidence="1">
        <name>[4Fe-4S] cluster</name>
        <dbReference type="ChEBI" id="CHEBI:49883"/>
    </cofactor>
</comment>
<organism evidence="13 14">
    <name type="scientific">Finegoldia magna</name>
    <name type="common">Peptostreptococcus magnus</name>
    <dbReference type="NCBI Taxonomy" id="1260"/>
    <lineage>
        <taxon>Bacteria</taxon>
        <taxon>Bacillati</taxon>
        <taxon>Bacillota</taxon>
        <taxon>Tissierellia</taxon>
        <taxon>Tissierellales</taxon>
        <taxon>Peptoniphilaceae</taxon>
        <taxon>Finegoldia</taxon>
    </lineage>
</organism>
<name>A0A233V346_FINMA</name>
<evidence type="ECO:0000256" key="2">
    <source>
        <dbReference type="ARBA" id="ARBA00003852"/>
    </source>
</evidence>
<evidence type="ECO:0000256" key="3">
    <source>
        <dbReference type="ARBA" id="ARBA00009777"/>
    </source>
</evidence>
<sequence length="170" mass="19689">MNYAQIRQYDVANGPGIRCTFFVTGCSLNCKNCFNKEYQDPNFGEKWTDTQTNQVIDYLNQEEIDGLTILGGEPFESCDDLIEIVGKIRENTNKSIWIFSGYTYETLSQKQNCKKLLDMCDVLVDGRFVEELKDLRLKFRGSSNQRLIDLNKTTMDDIILVDENKLQINR</sequence>
<evidence type="ECO:0000256" key="4">
    <source>
        <dbReference type="ARBA" id="ARBA00014281"/>
    </source>
</evidence>
<dbReference type="RefSeq" id="WP_094206023.1">
    <property type="nucleotide sequence ID" value="NZ_NDYC01000031.1"/>
</dbReference>
<evidence type="ECO:0000256" key="6">
    <source>
        <dbReference type="ARBA" id="ARBA00022691"/>
    </source>
</evidence>
<keyword evidence="6" id="KW-0949">S-adenosyl-L-methionine</keyword>
<comment type="function">
    <text evidence="2 12">Activation of anaerobic ribonucleoside-triphosphate reductase under anaerobic conditions by generation of an organic free radical, using S-adenosylmethionine and reduced flavodoxin as cosubstrates to produce 5'-deoxy-adenosine.</text>
</comment>
<dbReference type="InterPro" id="IPR034457">
    <property type="entry name" value="Organic_radical-activating"/>
</dbReference>